<dbReference type="GO" id="GO:0015628">
    <property type="term" value="P:protein secretion by the type II secretion system"/>
    <property type="evidence" value="ECO:0007669"/>
    <property type="project" value="InterPro"/>
</dbReference>
<feature type="domain" description="DUF1559" evidence="3">
    <location>
        <begin position="30"/>
        <end position="61"/>
    </location>
</feature>
<evidence type="ECO:0000313" key="4">
    <source>
        <dbReference type="EMBL" id="MST97632.1"/>
    </source>
</evidence>
<dbReference type="InterPro" id="IPR045584">
    <property type="entry name" value="Pilin-like"/>
</dbReference>
<keyword evidence="2" id="KW-0812">Transmembrane</keyword>
<comment type="caution">
    <text evidence="4">The sequence shown here is derived from an EMBL/GenBank/DDBJ whole genome shotgun (WGS) entry which is preliminary data.</text>
</comment>
<proteinExistence type="predicted"/>
<evidence type="ECO:0000256" key="2">
    <source>
        <dbReference type="SAM" id="Phobius"/>
    </source>
</evidence>
<dbReference type="RefSeq" id="WP_154418743.1">
    <property type="nucleotide sequence ID" value="NZ_VUNS01000011.1"/>
</dbReference>
<dbReference type="InterPro" id="IPR000983">
    <property type="entry name" value="Bac_GSPG_pilin"/>
</dbReference>
<dbReference type="PRINTS" id="PR00813">
    <property type="entry name" value="BCTERIALGSPG"/>
</dbReference>
<dbReference type="Gene3D" id="3.30.700.10">
    <property type="entry name" value="Glycoprotein, Type 4 Pilin"/>
    <property type="match status" value="1"/>
</dbReference>
<organism evidence="4 5">
    <name type="scientific">Victivallis lenta</name>
    <dbReference type="NCBI Taxonomy" id="2606640"/>
    <lineage>
        <taxon>Bacteria</taxon>
        <taxon>Pseudomonadati</taxon>
        <taxon>Lentisphaerota</taxon>
        <taxon>Lentisphaeria</taxon>
        <taxon>Victivallales</taxon>
        <taxon>Victivallaceae</taxon>
        <taxon>Victivallis</taxon>
    </lineage>
</organism>
<evidence type="ECO:0000256" key="1">
    <source>
        <dbReference type="ARBA" id="ARBA00022481"/>
    </source>
</evidence>
<sequence>MKRLFTLIELLVVIAIIAILAAMLLPAMNQARERARTISCTNNLKQLGLGIEQYKGDYDSYILRWWIDGYTPSVYWFWNLELLGYIPPVRAGVKGIMLCPTGAAEAADPAQAAATYCRVGNSQWGKNGWYSTDDFFKLDTLKRPAHQLLVMEYSFRTGGGTIVPADGASLKYTELRLYGAFLHARMMNCLFADGHVPSLAVNEIEKDMMDDPR</sequence>
<protein>
    <submittedName>
        <fullName evidence="4">DUF1559 domain-containing protein</fullName>
    </submittedName>
</protein>
<evidence type="ECO:0000259" key="3">
    <source>
        <dbReference type="Pfam" id="PF07596"/>
    </source>
</evidence>
<dbReference type="SUPFAM" id="SSF54523">
    <property type="entry name" value="Pili subunits"/>
    <property type="match status" value="1"/>
</dbReference>
<reference evidence="4 5" key="1">
    <citation type="submission" date="2019-08" db="EMBL/GenBank/DDBJ databases">
        <title>In-depth cultivation of the pig gut microbiome towards novel bacterial diversity and tailored functional studies.</title>
        <authorList>
            <person name="Wylensek D."/>
            <person name="Hitch T.C.A."/>
            <person name="Clavel T."/>
        </authorList>
    </citation>
    <scope>NUCLEOTIDE SEQUENCE [LARGE SCALE GENOMIC DNA]</scope>
    <source>
        <strain evidence="4 5">BBE-744-WT-12</strain>
    </source>
</reference>
<dbReference type="PANTHER" id="PTHR30093">
    <property type="entry name" value="GENERAL SECRETION PATHWAY PROTEIN G"/>
    <property type="match status" value="1"/>
</dbReference>
<gene>
    <name evidence="4" type="ORF">FYJ85_11345</name>
</gene>
<keyword evidence="5" id="KW-1185">Reference proteome</keyword>
<dbReference type="Pfam" id="PF07963">
    <property type="entry name" value="N_methyl"/>
    <property type="match status" value="1"/>
</dbReference>
<dbReference type="PANTHER" id="PTHR30093:SF2">
    <property type="entry name" value="TYPE II SECRETION SYSTEM PROTEIN H"/>
    <property type="match status" value="1"/>
</dbReference>
<dbReference type="Proteomes" id="UP000435649">
    <property type="component" value="Unassembled WGS sequence"/>
</dbReference>
<evidence type="ECO:0000313" key="5">
    <source>
        <dbReference type="Proteomes" id="UP000435649"/>
    </source>
</evidence>
<dbReference type="EMBL" id="VUNS01000011">
    <property type="protein sequence ID" value="MST97632.1"/>
    <property type="molecule type" value="Genomic_DNA"/>
</dbReference>
<accession>A0A844G3Y1</accession>
<dbReference type="NCBIfam" id="TIGR02532">
    <property type="entry name" value="IV_pilin_GFxxxE"/>
    <property type="match status" value="1"/>
</dbReference>
<dbReference type="GO" id="GO:0015627">
    <property type="term" value="C:type II protein secretion system complex"/>
    <property type="evidence" value="ECO:0007669"/>
    <property type="project" value="InterPro"/>
</dbReference>
<dbReference type="Pfam" id="PF07596">
    <property type="entry name" value="SBP_bac_10"/>
    <property type="match status" value="1"/>
</dbReference>
<dbReference type="AlphaFoldDB" id="A0A844G3Y1"/>
<keyword evidence="1" id="KW-0488">Methylation</keyword>
<name>A0A844G3Y1_9BACT</name>
<dbReference type="InterPro" id="IPR011453">
    <property type="entry name" value="DUF1559"/>
</dbReference>
<keyword evidence="2" id="KW-1133">Transmembrane helix</keyword>
<dbReference type="InterPro" id="IPR012902">
    <property type="entry name" value="N_methyl_site"/>
</dbReference>
<feature type="transmembrane region" description="Helical" evidence="2">
    <location>
        <begin position="7"/>
        <end position="28"/>
    </location>
</feature>
<keyword evidence="2" id="KW-0472">Membrane</keyword>